<evidence type="ECO:0000256" key="1">
    <source>
        <dbReference type="ARBA" id="ARBA00004141"/>
    </source>
</evidence>
<dbReference type="AlphaFoldDB" id="A0A814UZ85"/>
<proteinExistence type="predicted"/>
<protein>
    <recommendedName>
        <fullName evidence="7">Major facilitator superfamily (MFS) profile domain-containing protein</fullName>
    </recommendedName>
</protein>
<dbReference type="EMBL" id="CAJNOH010001144">
    <property type="protein sequence ID" value="CAF1181165.1"/>
    <property type="molecule type" value="Genomic_DNA"/>
</dbReference>
<feature type="transmembrane region" description="Helical" evidence="6">
    <location>
        <begin position="271"/>
        <end position="292"/>
    </location>
</feature>
<gene>
    <name evidence="9" type="ORF">JXQ802_LOCUS37070</name>
    <name evidence="8" type="ORF">PYM288_LOCUS23814</name>
</gene>
<organism evidence="8 10">
    <name type="scientific">Rotaria sordida</name>
    <dbReference type="NCBI Taxonomy" id="392033"/>
    <lineage>
        <taxon>Eukaryota</taxon>
        <taxon>Metazoa</taxon>
        <taxon>Spiralia</taxon>
        <taxon>Gnathifera</taxon>
        <taxon>Rotifera</taxon>
        <taxon>Eurotatoria</taxon>
        <taxon>Bdelloidea</taxon>
        <taxon>Philodinida</taxon>
        <taxon>Philodinidae</taxon>
        <taxon>Rotaria</taxon>
    </lineage>
</organism>
<feature type="transmembrane region" description="Helical" evidence="6">
    <location>
        <begin position="239"/>
        <end position="259"/>
    </location>
</feature>
<feature type="domain" description="Major facilitator superfamily (MFS) profile" evidence="7">
    <location>
        <begin position="1"/>
        <end position="331"/>
    </location>
</feature>
<evidence type="ECO:0000256" key="5">
    <source>
        <dbReference type="ARBA" id="ARBA00023136"/>
    </source>
</evidence>
<keyword evidence="2" id="KW-0813">Transport</keyword>
<dbReference type="GO" id="GO:0022857">
    <property type="term" value="F:transmembrane transporter activity"/>
    <property type="evidence" value="ECO:0007669"/>
    <property type="project" value="InterPro"/>
</dbReference>
<name>A0A814UZ85_9BILA</name>
<comment type="caution">
    <text evidence="8">The sequence shown here is derived from an EMBL/GenBank/DDBJ whole genome shotgun (WGS) entry which is preliminary data.</text>
</comment>
<dbReference type="InterPro" id="IPR020846">
    <property type="entry name" value="MFS_dom"/>
</dbReference>
<dbReference type="Gene3D" id="1.20.1250.20">
    <property type="entry name" value="MFS general substrate transporter like domains"/>
    <property type="match status" value="1"/>
</dbReference>
<evidence type="ECO:0000256" key="4">
    <source>
        <dbReference type="ARBA" id="ARBA00022989"/>
    </source>
</evidence>
<dbReference type="GO" id="GO:0016020">
    <property type="term" value="C:membrane"/>
    <property type="evidence" value="ECO:0007669"/>
    <property type="project" value="UniProtKB-SubCell"/>
</dbReference>
<evidence type="ECO:0000256" key="6">
    <source>
        <dbReference type="SAM" id="Phobius"/>
    </source>
</evidence>
<dbReference type="InterPro" id="IPR036259">
    <property type="entry name" value="MFS_trans_sf"/>
</dbReference>
<dbReference type="Proteomes" id="UP000663854">
    <property type="component" value="Unassembled WGS sequence"/>
</dbReference>
<evidence type="ECO:0000313" key="11">
    <source>
        <dbReference type="Proteomes" id="UP000663870"/>
    </source>
</evidence>
<keyword evidence="4 6" id="KW-1133">Transmembrane helix</keyword>
<evidence type="ECO:0000313" key="9">
    <source>
        <dbReference type="EMBL" id="CAF1442207.1"/>
    </source>
</evidence>
<feature type="transmembrane region" description="Helical" evidence="6">
    <location>
        <begin position="38"/>
        <end position="62"/>
    </location>
</feature>
<feature type="transmembrane region" description="Helical" evidence="6">
    <location>
        <begin position="160"/>
        <end position="182"/>
    </location>
</feature>
<accession>A0A814UZ85</accession>
<dbReference type="PANTHER" id="PTHR43791:SF36">
    <property type="entry name" value="TRANSPORTER, PUTATIVE (AFU_ORTHOLOGUE AFUA_6G08340)-RELATED"/>
    <property type="match status" value="1"/>
</dbReference>
<dbReference type="Pfam" id="PF07690">
    <property type="entry name" value="MFS_1"/>
    <property type="match status" value="1"/>
</dbReference>
<evidence type="ECO:0000313" key="8">
    <source>
        <dbReference type="EMBL" id="CAF1181165.1"/>
    </source>
</evidence>
<dbReference type="InterPro" id="IPR011701">
    <property type="entry name" value="MFS"/>
</dbReference>
<feature type="transmembrane region" description="Helical" evidence="6">
    <location>
        <begin position="68"/>
        <end position="85"/>
    </location>
</feature>
<dbReference type="EMBL" id="CAJNOL010001956">
    <property type="protein sequence ID" value="CAF1442207.1"/>
    <property type="molecule type" value="Genomic_DNA"/>
</dbReference>
<evidence type="ECO:0000259" key="7">
    <source>
        <dbReference type="PROSITE" id="PS50850"/>
    </source>
</evidence>
<keyword evidence="11" id="KW-1185">Reference proteome</keyword>
<feature type="transmembrane region" description="Helical" evidence="6">
    <location>
        <begin position="92"/>
        <end position="115"/>
    </location>
</feature>
<evidence type="ECO:0000256" key="2">
    <source>
        <dbReference type="ARBA" id="ARBA00022448"/>
    </source>
</evidence>
<evidence type="ECO:0000313" key="10">
    <source>
        <dbReference type="Proteomes" id="UP000663854"/>
    </source>
</evidence>
<dbReference type="PANTHER" id="PTHR43791">
    <property type="entry name" value="PERMEASE-RELATED"/>
    <property type="match status" value="1"/>
</dbReference>
<sequence>MPFFFVLEFCSYINRISLGNIQLTGIKQDLNISVTESMWLVSLFYVAYLIFAIPSVILQRFLRPTSHLSLSLIALGAFTIGMAFVKNIKVLLALRFLLGLAEAGVFPGIIIYISFWYRKREQAMRMAIFFGAAIIAGAASGILAYGIIRMNGMAGLEGWRWIFLLESLPIIPLGIITFFFLANIPETVQWLDHCERALLTTILQEDEGMANTCCGTFSAYVILLSWLTNNVGGRTKRAISLGFVVGIGQIGGIVGPLVYRNVDNPTYRRGNIINTGVVVGTLVTIIILRICLAWENRRRNNLSYEEYQQEAAVKEPCDRHPEVRIKYILFL</sequence>
<reference evidence="8" key="1">
    <citation type="submission" date="2021-02" db="EMBL/GenBank/DDBJ databases">
        <authorList>
            <person name="Nowell W R."/>
        </authorList>
    </citation>
    <scope>NUCLEOTIDE SEQUENCE</scope>
</reference>
<dbReference type="PROSITE" id="PS50850">
    <property type="entry name" value="MFS"/>
    <property type="match status" value="1"/>
</dbReference>
<dbReference type="Proteomes" id="UP000663870">
    <property type="component" value="Unassembled WGS sequence"/>
</dbReference>
<feature type="transmembrane region" description="Helical" evidence="6">
    <location>
        <begin position="127"/>
        <end position="148"/>
    </location>
</feature>
<comment type="subcellular location">
    <subcellularLocation>
        <location evidence="1">Membrane</location>
        <topology evidence="1">Multi-pass membrane protein</topology>
    </subcellularLocation>
</comment>
<keyword evidence="3 6" id="KW-0812">Transmembrane</keyword>
<dbReference type="SUPFAM" id="SSF103473">
    <property type="entry name" value="MFS general substrate transporter"/>
    <property type="match status" value="2"/>
</dbReference>
<evidence type="ECO:0000256" key="3">
    <source>
        <dbReference type="ARBA" id="ARBA00022692"/>
    </source>
</evidence>
<keyword evidence="5 6" id="KW-0472">Membrane</keyword>